<dbReference type="InterPro" id="IPR052937">
    <property type="entry name" value="Inner_membrane_protein"/>
</dbReference>
<feature type="transmembrane region" description="Helical" evidence="1">
    <location>
        <begin position="85"/>
        <end position="114"/>
    </location>
</feature>
<feature type="domain" description="Inner membrane component" evidence="2">
    <location>
        <begin position="4"/>
        <end position="48"/>
    </location>
</feature>
<feature type="domain" description="Inner membrane component" evidence="2">
    <location>
        <begin position="82"/>
        <end position="135"/>
    </location>
</feature>
<organism evidence="3">
    <name type="scientific">Sheuella amnicola</name>
    <dbReference type="NCBI Taxonomy" id="2707330"/>
    <lineage>
        <taxon>Bacteria</taxon>
        <taxon>Pseudomonadati</taxon>
        <taxon>Pseudomonadota</taxon>
        <taxon>Betaproteobacteria</taxon>
        <taxon>Burkholderiales</taxon>
        <taxon>Alcaligenaceae</taxon>
        <taxon>Sheuella</taxon>
    </lineage>
</organism>
<dbReference type="InterPro" id="IPR005185">
    <property type="entry name" value="YccF"/>
</dbReference>
<evidence type="ECO:0000313" key="3">
    <source>
        <dbReference type="EMBL" id="NDY84166.1"/>
    </source>
</evidence>
<sequence length="157" mass="18077">MALLGNICWFIFGGWLTFLLYTLAAIIFFPMFIPLFRLARYSAWPFGRTIVTQAELQKYRKISGAGHKTSITEQTFRITSGFLNIVWMFTFGWILALVHFVSAVINLAFFWMIFTIPNISGNWKLMSVALMPFNKVIVPSEIAKEIRIAISRNQLNI</sequence>
<name>A0A6B2R066_9BURK</name>
<keyword evidence="1" id="KW-0812">Transmembrane</keyword>
<keyword evidence="1" id="KW-1133">Transmembrane helix</keyword>
<dbReference type="Pfam" id="PF03733">
    <property type="entry name" value="YccF"/>
    <property type="match status" value="2"/>
</dbReference>
<reference evidence="3" key="1">
    <citation type="submission" date="2020-02" db="EMBL/GenBank/DDBJ databases">
        <authorList>
            <person name="Chen W.-M."/>
        </authorList>
    </citation>
    <scope>NUCLEOTIDE SEQUENCE</scope>
    <source>
        <strain evidence="3">NBD-18</strain>
    </source>
</reference>
<dbReference type="PANTHER" id="PTHR42903">
    <property type="entry name" value="INNER MEMBRANE PROTEIN YCCF"/>
    <property type="match status" value="1"/>
</dbReference>
<dbReference type="GO" id="GO:0005886">
    <property type="term" value="C:plasma membrane"/>
    <property type="evidence" value="ECO:0007669"/>
    <property type="project" value="TreeGrafter"/>
</dbReference>
<dbReference type="PANTHER" id="PTHR42903:SF1">
    <property type="entry name" value="INNER MEMBRANE PROTEIN YCCF"/>
    <property type="match status" value="1"/>
</dbReference>
<dbReference type="EMBL" id="JAAGRN010000010">
    <property type="protein sequence ID" value="NDY84166.1"/>
    <property type="molecule type" value="Genomic_DNA"/>
</dbReference>
<accession>A0A6B2R066</accession>
<dbReference type="AlphaFoldDB" id="A0A6B2R066"/>
<proteinExistence type="predicted"/>
<evidence type="ECO:0000256" key="1">
    <source>
        <dbReference type="SAM" id="Phobius"/>
    </source>
</evidence>
<protein>
    <recommendedName>
        <fullName evidence="2">Inner membrane component domain-containing protein</fullName>
    </recommendedName>
</protein>
<keyword evidence="1" id="KW-0472">Membrane</keyword>
<evidence type="ECO:0000259" key="2">
    <source>
        <dbReference type="Pfam" id="PF03733"/>
    </source>
</evidence>
<gene>
    <name evidence="3" type="ORF">G3I67_13100</name>
</gene>
<feature type="transmembrane region" description="Helical" evidence="1">
    <location>
        <begin position="7"/>
        <end position="33"/>
    </location>
</feature>
<comment type="caution">
    <text evidence="3">The sequence shown here is derived from an EMBL/GenBank/DDBJ whole genome shotgun (WGS) entry which is preliminary data.</text>
</comment>